<evidence type="ECO:0000256" key="4">
    <source>
        <dbReference type="ARBA" id="ARBA00011738"/>
    </source>
</evidence>
<feature type="binding site" evidence="9">
    <location>
        <position position="110"/>
    </location>
    <ligand>
        <name>5-phospho-alpha-D-ribose 1-diphosphate</name>
        <dbReference type="ChEBI" id="CHEBI:58017"/>
        <note>ligand shared between dimeric partners</note>
    </ligand>
</feature>
<feature type="binding site" evidence="9">
    <location>
        <position position="112"/>
    </location>
    <ligand>
        <name>5-phospho-alpha-D-ribose 1-diphosphate</name>
        <dbReference type="ChEBI" id="CHEBI:58017"/>
        <note>ligand shared between dimeric partners</note>
    </ligand>
</feature>
<dbReference type="SUPFAM" id="SSF53271">
    <property type="entry name" value="PRTase-like"/>
    <property type="match status" value="1"/>
</dbReference>
<dbReference type="InterPro" id="IPR029057">
    <property type="entry name" value="PRTase-like"/>
</dbReference>
<feature type="binding site" description="in other chain" evidence="9">
    <location>
        <position position="107"/>
    </location>
    <ligand>
        <name>5-phospho-alpha-D-ribose 1-diphosphate</name>
        <dbReference type="ChEBI" id="CHEBI:58017"/>
        <note>ligand shared between dimeric partners</note>
    </ligand>
</feature>
<feature type="binding site" evidence="9">
    <location>
        <position position="106"/>
    </location>
    <ligand>
        <name>5-phospho-alpha-D-ribose 1-diphosphate</name>
        <dbReference type="ChEBI" id="CHEBI:58017"/>
        <note>ligand shared between dimeric partners</note>
    </ligand>
</feature>
<comment type="catalytic activity">
    <reaction evidence="9">
        <text>orotidine 5'-phosphate + diphosphate = orotate + 5-phospho-alpha-D-ribose 1-diphosphate</text>
        <dbReference type="Rhea" id="RHEA:10380"/>
        <dbReference type="ChEBI" id="CHEBI:30839"/>
        <dbReference type="ChEBI" id="CHEBI:33019"/>
        <dbReference type="ChEBI" id="CHEBI:57538"/>
        <dbReference type="ChEBI" id="CHEBI:58017"/>
        <dbReference type="EC" id="2.4.2.10"/>
    </reaction>
</comment>
<dbReference type="CDD" id="cd06223">
    <property type="entry name" value="PRTases_typeI"/>
    <property type="match status" value="1"/>
</dbReference>
<evidence type="ECO:0000256" key="3">
    <source>
        <dbReference type="ARBA" id="ARBA00006340"/>
    </source>
</evidence>
<evidence type="ECO:0000256" key="8">
    <source>
        <dbReference type="ARBA" id="ARBA00022975"/>
    </source>
</evidence>
<feature type="binding site" description="in other chain" evidence="9">
    <location>
        <position position="34"/>
    </location>
    <ligand>
        <name>5-phospho-alpha-D-ribose 1-diphosphate</name>
        <dbReference type="ChEBI" id="CHEBI:58017"/>
        <note>ligand shared between dimeric partners</note>
    </ligand>
</feature>
<feature type="binding site" description="in other chain" evidence="9">
    <location>
        <begin position="131"/>
        <end position="139"/>
    </location>
    <ligand>
        <name>5-phospho-alpha-D-ribose 1-diphosphate</name>
        <dbReference type="ChEBI" id="CHEBI:58017"/>
        <note>ligand shared between dimeric partners</note>
    </ligand>
</feature>
<dbReference type="EC" id="2.4.2.10" evidence="5 9"/>
<dbReference type="GO" id="GO:0046132">
    <property type="term" value="P:pyrimidine ribonucleoside biosynthetic process"/>
    <property type="evidence" value="ECO:0007669"/>
    <property type="project" value="TreeGrafter"/>
</dbReference>
<dbReference type="GO" id="GO:0000287">
    <property type="term" value="F:magnesium ion binding"/>
    <property type="evidence" value="ECO:0007669"/>
    <property type="project" value="UniProtKB-UniRule"/>
</dbReference>
<keyword evidence="6 9" id="KW-0328">Glycosyltransferase</keyword>
<comment type="subunit">
    <text evidence="4 9">Homodimer.</text>
</comment>
<dbReference type="HAMAP" id="MF_01208">
    <property type="entry name" value="PyrE"/>
    <property type="match status" value="1"/>
</dbReference>
<feature type="binding site" evidence="9">
    <location>
        <begin position="42"/>
        <end position="43"/>
    </location>
    <ligand>
        <name>orotate</name>
        <dbReference type="ChEBI" id="CHEBI:30839"/>
    </ligand>
</feature>
<evidence type="ECO:0000256" key="2">
    <source>
        <dbReference type="ARBA" id="ARBA00004889"/>
    </source>
</evidence>
<dbReference type="PANTHER" id="PTHR46683:SF1">
    <property type="entry name" value="OROTATE PHOSPHORIBOSYLTRANSFERASE 1-RELATED"/>
    <property type="match status" value="1"/>
</dbReference>
<dbReference type="Proteomes" id="UP000542973">
    <property type="component" value="Unassembled WGS sequence"/>
</dbReference>
<dbReference type="Gene3D" id="3.40.50.2020">
    <property type="match status" value="1"/>
</dbReference>
<dbReference type="GO" id="GO:0006207">
    <property type="term" value="P:'de novo' pyrimidine nucleobase biosynthetic process"/>
    <property type="evidence" value="ECO:0007669"/>
    <property type="project" value="TreeGrafter"/>
</dbReference>
<comment type="caution">
    <text evidence="11">The sequence shown here is derived from an EMBL/GenBank/DDBJ whole genome shotgun (WGS) entry which is preliminary data.</text>
</comment>
<evidence type="ECO:0000256" key="7">
    <source>
        <dbReference type="ARBA" id="ARBA00022679"/>
    </source>
</evidence>
<evidence type="ECO:0000313" key="12">
    <source>
        <dbReference type="Proteomes" id="UP000542973"/>
    </source>
</evidence>
<comment type="cofactor">
    <cofactor evidence="9">
        <name>Mg(2+)</name>
        <dbReference type="ChEBI" id="CHEBI:18420"/>
    </cofactor>
</comment>
<dbReference type="GO" id="GO:0044205">
    <property type="term" value="P:'de novo' UMP biosynthetic process"/>
    <property type="evidence" value="ECO:0007669"/>
    <property type="project" value="UniProtKB-UniRule"/>
</dbReference>
<comment type="pathway">
    <text evidence="2 9">Pyrimidine metabolism; UMP biosynthesis via de novo pathway; UMP from orotate: step 1/2.</text>
</comment>
<keyword evidence="8 9" id="KW-0665">Pyrimidine biosynthesis</keyword>
<dbReference type="AlphaFoldDB" id="A0A849BBW1"/>
<evidence type="ECO:0000256" key="5">
    <source>
        <dbReference type="ARBA" id="ARBA00011971"/>
    </source>
</evidence>
<dbReference type="InterPro" id="IPR000836">
    <property type="entry name" value="PRTase_dom"/>
</dbReference>
<name>A0A849BBW1_9BURK</name>
<dbReference type="InterPro" id="IPR004467">
    <property type="entry name" value="Or_phspho_trans_dom"/>
</dbReference>
<keyword evidence="9" id="KW-0460">Magnesium</keyword>
<dbReference type="RefSeq" id="WP_053820912.1">
    <property type="nucleotide sequence ID" value="NZ_BAAAEB010000035.1"/>
</dbReference>
<dbReference type="InterPro" id="IPR023031">
    <property type="entry name" value="OPRT"/>
</dbReference>
<gene>
    <name evidence="9 11" type="primary">pyrE</name>
    <name evidence="11" type="ORF">HLB16_10615</name>
</gene>
<dbReference type="PANTHER" id="PTHR46683">
    <property type="entry name" value="OROTATE PHOSPHORIBOSYLTRANSFERASE 1-RELATED"/>
    <property type="match status" value="1"/>
</dbReference>
<evidence type="ECO:0000256" key="9">
    <source>
        <dbReference type="HAMAP-Rule" id="MF_01208"/>
    </source>
</evidence>
<dbReference type="GO" id="GO:0005737">
    <property type="term" value="C:cytoplasm"/>
    <property type="evidence" value="ECO:0007669"/>
    <property type="project" value="TreeGrafter"/>
</dbReference>
<evidence type="ECO:0000259" key="10">
    <source>
        <dbReference type="Pfam" id="PF00156"/>
    </source>
</evidence>
<feature type="binding site" evidence="9">
    <location>
        <position position="135"/>
    </location>
    <ligand>
        <name>orotate</name>
        <dbReference type="ChEBI" id="CHEBI:30839"/>
    </ligand>
</feature>
<evidence type="ECO:0000313" key="11">
    <source>
        <dbReference type="EMBL" id="NNH11333.1"/>
    </source>
</evidence>
<comment type="similarity">
    <text evidence="3 9">Belongs to the purine/pyrimidine phosphoribosyltransferase family. PyrE subfamily.</text>
</comment>
<sequence length="227" mass="23699">MTQQTTPAADDLSQTFIRFALDAGVLSFGEFVTKAGRKSPYFFNAGLFNQGATLGQVAQFYAKTLLASGVAFDMLFGPAYKGITLASATAVALAGMGRNVGFAYNRKEAKDHGEGGTLVGARLQGKVVIVDDVISAGTSVRESVQMIRAAGAEPAAVLIALDRMEKSGTAEQIGAHSAVQDVQREFGVPVIAIASLADLLSYLDAAQDPALTASRAAVAAYRQRYGV</sequence>
<keyword evidence="7 9" id="KW-0808">Transferase</keyword>
<feature type="domain" description="Phosphoribosyltransferase" evidence="10">
    <location>
        <begin position="59"/>
        <end position="166"/>
    </location>
</feature>
<feature type="binding site" evidence="9">
    <location>
        <position position="163"/>
    </location>
    <ligand>
        <name>orotate</name>
        <dbReference type="ChEBI" id="CHEBI:30839"/>
    </ligand>
</feature>
<proteinExistence type="inferred from homology"/>
<feature type="binding site" description="in other chain" evidence="9">
    <location>
        <begin position="80"/>
        <end position="81"/>
    </location>
    <ligand>
        <name>5-phospho-alpha-D-ribose 1-diphosphate</name>
        <dbReference type="ChEBI" id="CHEBI:58017"/>
        <note>ligand shared between dimeric partners</note>
    </ligand>
</feature>
<accession>A0A849BBW1</accession>
<evidence type="ECO:0000256" key="6">
    <source>
        <dbReference type="ARBA" id="ARBA00022676"/>
    </source>
</evidence>
<dbReference type="NCBIfam" id="TIGR00336">
    <property type="entry name" value="pyrE"/>
    <property type="match status" value="1"/>
</dbReference>
<evidence type="ECO:0000256" key="1">
    <source>
        <dbReference type="ARBA" id="ARBA00003769"/>
    </source>
</evidence>
<dbReference type="GO" id="GO:0004588">
    <property type="term" value="F:orotate phosphoribosyltransferase activity"/>
    <property type="evidence" value="ECO:0007669"/>
    <property type="project" value="UniProtKB-UniRule"/>
</dbReference>
<reference evidence="11 12" key="1">
    <citation type="submission" date="2020-05" db="EMBL/GenBank/DDBJ databases">
        <title>MicrobeNet Type strains.</title>
        <authorList>
            <person name="Nicholson A.C."/>
        </authorList>
    </citation>
    <scope>NUCLEOTIDE SEQUENCE [LARGE SCALE GENOMIC DNA]</scope>
    <source>
        <strain evidence="11 12">ATCC 700815</strain>
    </source>
</reference>
<comment type="function">
    <text evidence="1 9">Catalyzes the transfer of a ribosyl phosphate group from 5-phosphoribose 1-diphosphate to orotate, leading to the formation of orotidine monophosphate (OMP).</text>
</comment>
<dbReference type="EMBL" id="JABEMD010000014">
    <property type="protein sequence ID" value="NNH11333.1"/>
    <property type="molecule type" value="Genomic_DNA"/>
</dbReference>
<dbReference type="FunFam" id="3.40.50.2020:FF:000008">
    <property type="entry name" value="Orotate phosphoribosyltransferase"/>
    <property type="match status" value="1"/>
</dbReference>
<dbReference type="Pfam" id="PF00156">
    <property type="entry name" value="Pribosyltran"/>
    <property type="match status" value="1"/>
</dbReference>
<protein>
    <recommendedName>
        <fullName evidence="5 9">Orotate phosphoribosyltransferase</fullName>
        <shortName evidence="9">OPRT</shortName>
        <shortName evidence="9">OPRTase</shortName>
        <ecNumber evidence="5 9">2.4.2.10</ecNumber>
    </recommendedName>
</protein>
<dbReference type="UniPathway" id="UPA00070">
    <property type="reaction ID" value="UER00119"/>
</dbReference>
<organism evidence="11 12">
    <name type="scientific">Cupriavidus gilardii</name>
    <dbReference type="NCBI Taxonomy" id="82541"/>
    <lineage>
        <taxon>Bacteria</taxon>
        <taxon>Pseudomonadati</taxon>
        <taxon>Pseudomonadota</taxon>
        <taxon>Betaproteobacteria</taxon>
        <taxon>Burkholderiales</taxon>
        <taxon>Burkholderiaceae</taxon>
        <taxon>Cupriavidus</taxon>
    </lineage>
</organism>